<dbReference type="PANTHER" id="PTHR43405:SF1">
    <property type="entry name" value="GLYCOSYL HYDROLASE DIGH"/>
    <property type="match status" value="1"/>
</dbReference>
<name>A0AAE3ILX3_9BACT</name>
<accession>A0AAE3ILX3</accession>
<dbReference type="Proteomes" id="UP001209317">
    <property type="component" value="Unassembled WGS sequence"/>
</dbReference>
<evidence type="ECO:0000256" key="1">
    <source>
        <dbReference type="ARBA" id="ARBA00022729"/>
    </source>
</evidence>
<proteinExistence type="predicted"/>
<evidence type="ECO:0000313" key="5">
    <source>
        <dbReference type="Proteomes" id="UP001209317"/>
    </source>
</evidence>
<dbReference type="Pfam" id="PF02638">
    <property type="entry name" value="GHL10"/>
    <property type="match status" value="1"/>
</dbReference>
<evidence type="ECO:0000313" key="4">
    <source>
        <dbReference type="EMBL" id="MCU7693396.1"/>
    </source>
</evidence>
<evidence type="ECO:0000256" key="2">
    <source>
        <dbReference type="SAM" id="SignalP"/>
    </source>
</evidence>
<feature type="domain" description="Glycosyl hydrolase-like 10" evidence="3">
    <location>
        <begin position="37"/>
        <end position="336"/>
    </location>
</feature>
<organism evidence="4 5">
    <name type="scientific">Haoranjiania flava</name>
    <dbReference type="NCBI Taxonomy" id="1856322"/>
    <lineage>
        <taxon>Bacteria</taxon>
        <taxon>Pseudomonadati</taxon>
        <taxon>Bacteroidota</taxon>
        <taxon>Chitinophagia</taxon>
        <taxon>Chitinophagales</taxon>
        <taxon>Chitinophagaceae</taxon>
        <taxon>Haoranjiania</taxon>
    </lineage>
</organism>
<dbReference type="EMBL" id="JAOTPL010000002">
    <property type="protein sequence ID" value="MCU7693396.1"/>
    <property type="molecule type" value="Genomic_DNA"/>
</dbReference>
<dbReference type="AlphaFoldDB" id="A0AAE3ILX3"/>
<sequence>MNKNFSAGFIFIFLSLFTQPVSAQYYVADNGYSPKYEMRSAWVASVGNIDWPSRKGLSAEQQKAEYIRIVEHAKRTGLNALFVQVRPATDAFYPSQYDPWSEYITGTQGQHPGYDPLLFMIEETHKRGLEFHAWLNPYRAVVDINRSSVSPNHITRRRPEMFFTYGKLKIFNPGLPETRQYFVGVVKDIINRYDVDGIHLDDYFYPYPEKNDYPDDAAYRKYGNGMSKADWRRENVDLIIKEIHDAITQSKPMVKFGVSPFGIYKNKSQDPIGSDTRGLTNYYTLYADILKWLKNGWVDYIAPQLYWPIGKDGQDYRILLKWWSEHTYGKQLYIGQGPFNANTSALWRNRNEIPNQIKLLRDNPNVHGSVYFSYKSLLNNLNGWTDSLQNNYYKKPAIVPPMAWIDRTPPMAPEIWPPEVNISGNQINISGALNEVSTRDKVKSFVLYFTDDFTELGNAPEKILVANGNNRFNFALPLYELPAYWSKFYAVVTSVDKENNESPLSNIIRFEKRNGRWTAFNGNR</sequence>
<dbReference type="RefSeq" id="WP_263036881.1">
    <property type="nucleotide sequence ID" value="NZ_JAOTPL010000002.1"/>
</dbReference>
<dbReference type="InterPro" id="IPR003790">
    <property type="entry name" value="GHL10"/>
</dbReference>
<keyword evidence="5" id="KW-1185">Reference proteome</keyword>
<dbReference type="SUPFAM" id="SSF51445">
    <property type="entry name" value="(Trans)glycosidases"/>
    <property type="match status" value="1"/>
</dbReference>
<comment type="caution">
    <text evidence="4">The sequence shown here is derived from an EMBL/GenBank/DDBJ whole genome shotgun (WGS) entry which is preliminary data.</text>
</comment>
<evidence type="ECO:0000259" key="3">
    <source>
        <dbReference type="Pfam" id="PF02638"/>
    </source>
</evidence>
<dbReference type="Gene3D" id="3.20.20.80">
    <property type="entry name" value="Glycosidases"/>
    <property type="match status" value="1"/>
</dbReference>
<dbReference type="PANTHER" id="PTHR43405">
    <property type="entry name" value="GLYCOSYL HYDROLASE DIGH"/>
    <property type="match status" value="1"/>
</dbReference>
<reference evidence="4" key="1">
    <citation type="submission" date="2022-10" db="EMBL/GenBank/DDBJ databases">
        <authorList>
            <person name="Kim H.S."/>
            <person name="Kim J.-S."/>
            <person name="Suh M.K."/>
            <person name="Eom M.K."/>
            <person name="Lee J.-S."/>
        </authorList>
    </citation>
    <scope>NUCLEOTIDE SEQUENCE</scope>
    <source>
        <strain evidence="4">LIP-5</strain>
    </source>
</reference>
<feature type="signal peptide" evidence="2">
    <location>
        <begin position="1"/>
        <end position="23"/>
    </location>
</feature>
<dbReference type="InterPro" id="IPR017853">
    <property type="entry name" value="GH"/>
</dbReference>
<dbReference type="InterPro" id="IPR052177">
    <property type="entry name" value="Divisome_Glycosyl_Hydrolase"/>
</dbReference>
<protein>
    <submittedName>
        <fullName evidence="4">Family 10 glycosylhydrolase</fullName>
    </submittedName>
</protein>
<gene>
    <name evidence="4" type="ORF">OD355_02560</name>
</gene>
<keyword evidence="1 2" id="KW-0732">Signal</keyword>
<feature type="chain" id="PRO_5042256014" evidence="2">
    <location>
        <begin position="24"/>
        <end position="524"/>
    </location>
</feature>